<keyword evidence="2" id="KW-0472">Membrane</keyword>
<keyword evidence="2" id="KW-1133">Transmembrane helix</keyword>
<feature type="transmembrane region" description="Helical" evidence="2">
    <location>
        <begin position="159"/>
        <end position="175"/>
    </location>
</feature>
<evidence type="ECO:0000259" key="3">
    <source>
        <dbReference type="SMART" id="SM00460"/>
    </source>
</evidence>
<sequence length="779" mass="79511">MSATDVRTPVVAALATLLGAGALAPVFTTGAWLPPVVAVIAAVLAGGLLMRAAGARLAARTAVPHPLAAAGVVLVPVGQLFLVACVLTATFASDGAFAGVVPTPESIGRLAGVFASGGAEIREQATPALPLTGLLALTTLFVGLVAVVVDLVAVAGRQATVAGVGLLVLFCVPVGTVTGGVGLVALAAPATGFALLLWADQRRALDTPAGHPVPGGTGGAVRIGLVALVGGVALGAVVPVLPEGSFTTGLGGGTGGATGTALDPAASLRGQLTLPEPIDLLAVDTSVADPGYLRAVSLDEYDPENGWSLGNLDGEVSVAGGSALGPLPDGGSTRPVTAEVEVLQHDDRFLPVPSAPLSVRVDGDEDDWRFDAGTGTVFGRGATSGGLAYRVIAAEARPSAEELSRVEPLPREDLLQLRFGRLPELDPTVAELTARLTDGAPTPYERVRRIQAYLSDRANGFTYSLSTAPGTSGDDLVDFLRYKRGYCEQYAGAMAVLVRQAGMPARVALGYTPGETQPDGTRLITSSDAHAWVEVFFQGVGWVPFDPTPIAAERQVALPWSPRPSVDDDSEAAAPAAPAPTAAPQAGATRPDNVPEGELEAGVQAPAEASARPLLITAGLLACTVLVLASPAGLRSAQRRRRTAAGDPGGLWDELIATAVDLGVHLHPSWTPRRVADALAVAVARGRSATAAQAATTAVRELARAEEAATYGRPGGGDADPSLRRALRTARRGLTTARPWPVRLRALLWPASLVQEAGPALARLPQHVRGRRPGRTTAG</sequence>
<evidence type="ECO:0000313" key="4">
    <source>
        <dbReference type="EMBL" id="TYP88322.1"/>
    </source>
</evidence>
<feature type="compositionally biased region" description="Low complexity" evidence="1">
    <location>
        <begin position="572"/>
        <end position="588"/>
    </location>
</feature>
<dbReference type="PANTHER" id="PTHR42736">
    <property type="entry name" value="PROTEIN-GLUTAMINE GAMMA-GLUTAMYLTRANSFERASE"/>
    <property type="match status" value="1"/>
</dbReference>
<feature type="transmembrane region" description="Helical" evidence="2">
    <location>
        <begin position="131"/>
        <end position="152"/>
    </location>
</feature>
<protein>
    <submittedName>
        <fullName evidence="4">Transglutaminase superfamily protein</fullName>
    </submittedName>
</protein>
<feature type="transmembrane region" description="Helical" evidence="2">
    <location>
        <begin position="66"/>
        <end position="92"/>
    </location>
</feature>
<evidence type="ECO:0000256" key="1">
    <source>
        <dbReference type="SAM" id="MobiDB-lite"/>
    </source>
</evidence>
<dbReference type="InterPro" id="IPR002931">
    <property type="entry name" value="Transglutaminase-like"/>
</dbReference>
<dbReference type="RefSeq" id="WP_166532478.1">
    <property type="nucleotide sequence ID" value="NZ_VNHW01000004.1"/>
</dbReference>
<dbReference type="Gene3D" id="3.10.620.30">
    <property type="match status" value="1"/>
</dbReference>
<reference evidence="4 5" key="1">
    <citation type="submission" date="2019-07" db="EMBL/GenBank/DDBJ databases">
        <title>Genomic Encyclopedia of Archaeal and Bacterial Type Strains, Phase II (KMG-II): from individual species to whole genera.</title>
        <authorList>
            <person name="Goeker M."/>
        </authorList>
    </citation>
    <scope>NUCLEOTIDE SEQUENCE [LARGE SCALE GENOMIC DNA]</scope>
    <source>
        <strain evidence="4 5">DSM 46842</strain>
    </source>
</reference>
<feature type="region of interest" description="Disordered" evidence="1">
    <location>
        <begin position="560"/>
        <end position="599"/>
    </location>
</feature>
<comment type="caution">
    <text evidence="4">The sequence shown here is derived from an EMBL/GenBank/DDBJ whole genome shotgun (WGS) entry which is preliminary data.</text>
</comment>
<dbReference type="InterPro" id="IPR021878">
    <property type="entry name" value="TgpA_N"/>
</dbReference>
<gene>
    <name evidence="4" type="ORF">BD833_10425</name>
</gene>
<accession>A0A5S5D0K5</accession>
<keyword evidence="2" id="KW-0812">Transmembrane</keyword>
<dbReference type="Pfam" id="PF01841">
    <property type="entry name" value="Transglut_core"/>
    <property type="match status" value="1"/>
</dbReference>
<dbReference type="Proteomes" id="UP000322499">
    <property type="component" value="Unassembled WGS sequence"/>
</dbReference>
<dbReference type="AlphaFoldDB" id="A0A5S5D0K5"/>
<feature type="transmembrane region" description="Helical" evidence="2">
    <location>
        <begin position="32"/>
        <end position="54"/>
    </location>
</feature>
<dbReference type="SUPFAM" id="SSF54001">
    <property type="entry name" value="Cysteine proteinases"/>
    <property type="match status" value="1"/>
</dbReference>
<evidence type="ECO:0000313" key="5">
    <source>
        <dbReference type="Proteomes" id="UP000322499"/>
    </source>
</evidence>
<keyword evidence="5" id="KW-1185">Reference proteome</keyword>
<dbReference type="Pfam" id="PF11992">
    <property type="entry name" value="TgpA_N"/>
    <property type="match status" value="1"/>
</dbReference>
<dbReference type="InterPro" id="IPR052901">
    <property type="entry name" value="Bact_TGase-like"/>
</dbReference>
<dbReference type="PANTHER" id="PTHR42736:SF1">
    <property type="entry name" value="PROTEIN-GLUTAMINE GAMMA-GLUTAMYLTRANSFERASE"/>
    <property type="match status" value="1"/>
</dbReference>
<dbReference type="EMBL" id="VNHW01000004">
    <property type="protein sequence ID" value="TYP88322.1"/>
    <property type="molecule type" value="Genomic_DNA"/>
</dbReference>
<name>A0A5S5D0K5_9ACTN</name>
<dbReference type="SMART" id="SM00460">
    <property type="entry name" value="TGc"/>
    <property type="match status" value="1"/>
</dbReference>
<organism evidence="4 5">
    <name type="scientific">Blastococcus xanthinilyticus</name>
    <dbReference type="NCBI Taxonomy" id="1564164"/>
    <lineage>
        <taxon>Bacteria</taxon>
        <taxon>Bacillati</taxon>
        <taxon>Actinomycetota</taxon>
        <taxon>Actinomycetes</taxon>
        <taxon>Geodermatophilales</taxon>
        <taxon>Geodermatophilaceae</taxon>
        <taxon>Blastococcus</taxon>
    </lineage>
</organism>
<feature type="domain" description="Transglutaminase-like" evidence="3">
    <location>
        <begin position="479"/>
        <end position="549"/>
    </location>
</feature>
<proteinExistence type="predicted"/>
<dbReference type="InterPro" id="IPR038765">
    <property type="entry name" value="Papain-like_cys_pep_sf"/>
</dbReference>
<evidence type="ECO:0000256" key="2">
    <source>
        <dbReference type="SAM" id="Phobius"/>
    </source>
</evidence>